<sequence length="951" mass="103881">MDIVSSSPRSISPSNSSYYSCSSRGGSIAGLPCYSADSRASNNVAFSSSGTLAANAGLDNVTPSILAVPPRRAYSHQMSAYPQLILMASRTRSHSPPSTSPPASSSPQGLCPDSEACIPGDSSSPGSSGTQASSSDPISDPGTPIDGELCEGDSTAGSNLGDPAFPCDEHAPDHADGPCAKRLSDLLLAVIKGRNSHVYSEDEYDSGGDSKDGRSTHTLTENLPMDGTNSSAHRKVRRNEPTTQLPEDCIESHKNTEPSNYRDVTGRVLTKGFPATNALNPSGIARPEDISGSLLTTRSFGQVGDLTAPVKMTIRRLSTRQGHFQPLKRDRSLATDEHAHPTELPLKRHKLDRHASRESAISSTIRTTYQAKKPASLRRAESLRSQASTCDDSEGLDVTPHQVTTPRFKGIYSPRQTLRDPKYPPTVPVSPIPDTLAHVRSRTDPLERTLPGPAPCRPRPKQKIPPVPIIAPPPASNILSPLLHSSEDWADERIKVLLVKEADERGRDGFDVVRRGKQGTDEVNSRRSGSISSSDEEDDWEEESVSCSISVGENTPTPSLTKHRARTHWSRILGIRDSFRKEVVAWMLDALPAPPPEPLSSPPHSGRSDLYECSDLYDQLNTSPETRFHATYIFTRYFLKVVGGGLQYDEGADFEDEGQVADFEGSLSRKCGDILSAPVEDSDEVDQLDEDEEDEEDEEGIDADEGGEGADSTPVMLRKKVTHGEIVWDMWQEGRETITWDIAVGCLALSVKLHRDFLPPLNPVYASDFLELAPHGMSSEDLEVTQRDILSAFSFCLGSNTPQSFLDELWTALPTLRKVVKSVTGGWKVVQQEIWEKLFEALLEPDVLQFLISVLTAAALLDGLVVALARQYKTDADEKAGRRRCSYGALRSSSEGQEGPEAKAKMWQTHVRRAMRAIEDVVLDVKDILQISGRELEECRAWLSLVGYESE</sequence>
<dbReference type="EMBL" id="MU266391">
    <property type="protein sequence ID" value="KAH7925982.1"/>
    <property type="molecule type" value="Genomic_DNA"/>
</dbReference>
<name>A0ACB8BM91_9AGAM</name>
<dbReference type="Proteomes" id="UP000790709">
    <property type="component" value="Unassembled WGS sequence"/>
</dbReference>
<organism evidence="1 2">
    <name type="scientific">Leucogyrophana mollusca</name>
    <dbReference type="NCBI Taxonomy" id="85980"/>
    <lineage>
        <taxon>Eukaryota</taxon>
        <taxon>Fungi</taxon>
        <taxon>Dikarya</taxon>
        <taxon>Basidiomycota</taxon>
        <taxon>Agaricomycotina</taxon>
        <taxon>Agaricomycetes</taxon>
        <taxon>Agaricomycetidae</taxon>
        <taxon>Boletales</taxon>
        <taxon>Boletales incertae sedis</taxon>
        <taxon>Leucogyrophana</taxon>
    </lineage>
</organism>
<keyword evidence="2" id="KW-1185">Reference proteome</keyword>
<reference evidence="1" key="1">
    <citation type="journal article" date="2021" name="New Phytol.">
        <title>Evolutionary innovations through gain and loss of genes in the ectomycorrhizal Boletales.</title>
        <authorList>
            <person name="Wu G."/>
            <person name="Miyauchi S."/>
            <person name="Morin E."/>
            <person name="Kuo A."/>
            <person name="Drula E."/>
            <person name="Varga T."/>
            <person name="Kohler A."/>
            <person name="Feng B."/>
            <person name="Cao Y."/>
            <person name="Lipzen A."/>
            <person name="Daum C."/>
            <person name="Hundley H."/>
            <person name="Pangilinan J."/>
            <person name="Johnson J."/>
            <person name="Barry K."/>
            <person name="LaButti K."/>
            <person name="Ng V."/>
            <person name="Ahrendt S."/>
            <person name="Min B."/>
            <person name="Choi I.G."/>
            <person name="Park H."/>
            <person name="Plett J.M."/>
            <person name="Magnuson J."/>
            <person name="Spatafora J.W."/>
            <person name="Nagy L.G."/>
            <person name="Henrissat B."/>
            <person name="Grigoriev I.V."/>
            <person name="Yang Z.L."/>
            <person name="Xu J."/>
            <person name="Martin F.M."/>
        </authorList>
    </citation>
    <scope>NUCLEOTIDE SEQUENCE</scope>
    <source>
        <strain evidence="1">KUC20120723A-06</strain>
    </source>
</reference>
<protein>
    <submittedName>
        <fullName evidence="1">Uncharacterized protein</fullName>
    </submittedName>
</protein>
<proteinExistence type="predicted"/>
<comment type="caution">
    <text evidence="1">The sequence shown here is derived from an EMBL/GenBank/DDBJ whole genome shotgun (WGS) entry which is preliminary data.</text>
</comment>
<evidence type="ECO:0000313" key="1">
    <source>
        <dbReference type="EMBL" id="KAH7925982.1"/>
    </source>
</evidence>
<evidence type="ECO:0000313" key="2">
    <source>
        <dbReference type="Proteomes" id="UP000790709"/>
    </source>
</evidence>
<accession>A0ACB8BM91</accession>
<gene>
    <name evidence="1" type="ORF">BV22DRAFT_393667</name>
</gene>